<dbReference type="RefSeq" id="WP_280652485.1">
    <property type="nucleotide sequence ID" value="NZ_JANQDL010000053.1"/>
</dbReference>
<dbReference type="GeneID" id="83683507"/>
<evidence type="ECO:0000313" key="2">
    <source>
        <dbReference type="Proteomes" id="UP001159370"/>
    </source>
</evidence>
<proteinExistence type="predicted"/>
<organism evidence="1 2">
    <name type="scientific">Umezakia ovalisporum FSS-62</name>
    <dbReference type="NCBI Taxonomy" id="2971776"/>
    <lineage>
        <taxon>Bacteria</taxon>
        <taxon>Bacillati</taxon>
        <taxon>Cyanobacteriota</taxon>
        <taxon>Cyanophyceae</taxon>
        <taxon>Nostocales</taxon>
        <taxon>Nodulariaceae</taxon>
        <taxon>Umezakia</taxon>
    </lineage>
</organism>
<sequence length="74" mass="8138">MDLDLITVFKKPEPCSFSGKAIQRPWYKSQDGRLIHANVNARLNIAIKVVPGAFSLGIEGIAVYPFRVTPGKVP</sequence>
<gene>
    <name evidence="1" type="ORF">NWP23_07950</name>
</gene>
<dbReference type="AlphaFoldDB" id="A0AA43GY91"/>
<accession>A0AA43GY91</accession>
<dbReference type="Proteomes" id="UP001159370">
    <property type="component" value="Unassembled WGS sequence"/>
</dbReference>
<evidence type="ECO:0008006" key="3">
    <source>
        <dbReference type="Google" id="ProtNLM"/>
    </source>
</evidence>
<name>A0AA43GY91_9CYAN</name>
<reference evidence="1 2" key="1">
    <citation type="journal article" date="2023" name="J. Phycol.">
        <title>Chrysosporum ovalisporum is synonymous with the true-branching cyanobacterium Umezakia natans (Nostocales/Aphanizomenonaceae).</title>
        <authorList>
            <person name="McGregor G.B."/>
            <person name="Sendall B.C."/>
            <person name="Niiyama Y."/>
            <person name="Tuji A."/>
            <person name="Willis A."/>
        </authorList>
    </citation>
    <scope>NUCLEOTIDE SEQUENCE [LARGE SCALE GENOMIC DNA]</scope>
    <source>
        <strain evidence="1 2">FSS-62</strain>
    </source>
</reference>
<comment type="caution">
    <text evidence="1">The sequence shown here is derived from an EMBL/GenBank/DDBJ whole genome shotgun (WGS) entry which is preliminary data.</text>
</comment>
<dbReference type="EMBL" id="JANQDL010000053">
    <property type="protein sequence ID" value="MDH6063700.1"/>
    <property type="molecule type" value="Genomic_DNA"/>
</dbReference>
<evidence type="ECO:0000313" key="1">
    <source>
        <dbReference type="EMBL" id="MDH6063700.1"/>
    </source>
</evidence>
<protein>
    <recommendedName>
        <fullName evidence="3">Transposase</fullName>
    </recommendedName>
</protein>